<organism evidence="4">
    <name type="scientific">Caenorhabditis brenneri</name>
    <name type="common">Nematode worm</name>
    <dbReference type="NCBI Taxonomy" id="135651"/>
    <lineage>
        <taxon>Eukaryota</taxon>
        <taxon>Metazoa</taxon>
        <taxon>Ecdysozoa</taxon>
        <taxon>Nematoda</taxon>
        <taxon>Chromadorea</taxon>
        <taxon>Rhabditida</taxon>
        <taxon>Rhabditina</taxon>
        <taxon>Rhabditomorpha</taxon>
        <taxon>Rhabditoidea</taxon>
        <taxon>Rhabditidae</taxon>
        <taxon>Peloderinae</taxon>
        <taxon>Caenorhabditis</taxon>
    </lineage>
</organism>
<dbReference type="STRING" id="135651.G0N6E1"/>
<feature type="compositionally biased region" description="Basic and acidic residues" evidence="2">
    <location>
        <begin position="1"/>
        <end position="11"/>
    </location>
</feature>
<dbReference type="Proteomes" id="UP000008068">
    <property type="component" value="Unassembled WGS sequence"/>
</dbReference>
<name>G0N6E1_CAEBE</name>
<dbReference type="HOGENOM" id="CLU_422885_0_0_1"/>
<gene>
    <name evidence="3" type="ORF">CAEBREN_30317</name>
</gene>
<feature type="region of interest" description="Disordered" evidence="2">
    <location>
        <begin position="1"/>
        <end position="112"/>
    </location>
</feature>
<feature type="compositionally biased region" description="Basic and acidic residues" evidence="2">
    <location>
        <begin position="62"/>
        <end position="74"/>
    </location>
</feature>
<dbReference type="AlphaFoldDB" id="G0N6E1"/>
<keyword evidence="1" id="KW-0175">Coiled coil</keyword>
<proteinExistence type="predicted"/>
<feature type="coiled-coil region" evidence="1">
    <location>
        <begin position="316"/>
        <end position="344"/>
    </location>
</feature>
<keyword evidence="4" id="KW-1185">Reference proteome</keyword>
<feature type="compositionally biased region" description="Acidic residues" evidence="2">
    <location>
        <begin position="75"/>
        <end position="90"/>
    </location>
</feature>
<dbReference type="InParanoid" id="G0N6E1"/>
<dbReference type="EMBL" id="GL379843">
    <property type="protein sequence ID" value="EGT53725.1"/>
    <property type="molecule type" value="Genomic_DNA"/>
</dbReference>
<evidence type="ECO:0000313" key="4">
    <source>
        <dbReference type="Proteomes" id="UP000008068"/>
    </source>
</evidence>
<evidence type="ECO:0000256" key="2">
    <source>
        <dbReference type="SAM" id="MobiDB-lite"/>
    </source>
</evidence>
<evidence type="ECO:0000313" key="3">
    <source>
        <dbReference type="EMBL" id="EGT53725.1"/>
    </source>
</evidence>
<evidence type="ECO:0000256" key="1">
    <source>
        <dbReference type="SAM" id="Coils"/>
    </source>
</evidence>
<reference evidence="4" key="1">
    <citation type="submission" date="2011-07" db="EMBL/GenBank/DDBJ databases">
        <authorList>
            <consortium name="Caenorhabditis brenneri Sequencing and Analysis Consortium"/>
            <person name="Wilson R.K."/>
        </authorList>
    </citation>
    <scope>NUCLEOTIDE SEQUENCE [LARGE SCALE GENOMIC DNA]</scope>
    <source>
        <strain evidence="4">PB2801</strain>
    </source>
</reference>
<sequence>MSGRGKEKEQVKGLAEAQPVITENDENQPPISPRAKKEAKKRAAARRVQTVKAPEHSDDDDVKVIDEVRAKELAEANESEQSDEEEEEASGDEKSLNEELAEENTEKVEEKGEVTAHAAIQVLESRLAELPKSMFGVQLASGGSASMANQIVIHTEIQELAREVVRFLENNKSAASQVTSIHDMMHTIVTSQKKGLEAWQQTVVSNLNDWKKDLKQEQKEKKMAQDGEINKIKTMLQQLLSDKIEVAESTENGLRKRKSEQSEEQVVAKMAKPGAELTPADRYKAAAALAKERRQIILAKTQQIMDRRRLIKQKSVKKEEKLAKELAKTRKEEKKKEMARVKKEEVVNRRRMELAEIQLDEKWHKVGPTIGEGWEGLDDTWYPEYTEKKPLQDDGRTQEEIEKKKKIEAIQKEMWMLAGGEELTEYEYRFLLKYPDEMLMAVGWVRKIREMEVKEPARDSRCEICNEFVVGRRLKHHRSSDCFAGFEERATYMAREFVGFKARCYVCSRYIGNGNKPHICKQGPPQADCTECLRSGNGSRRDHRQIFGTCQSIRDYKLKYGREPTLAEAIDNKRKIEGEEAQYWREELERMAVEKNEWKKWQEREEEKYSKREEHKLAWRKREEEWQMELESHVAAVQRLRKILGIRD</sequence>
<accession>G0N6E1</accession>
<protein>
    <submittedName>
        <fullName evidence="3">Uncharacterized protein</fullName>
    </submittedName>
</protein>